<dbReference type="GO" id="GO:0005975">
    <property type="term" value="P:carbohydrate metabolic process"/>
    <property type="evidence" value="ECO:0007669"/>
    <property type="project" value="InterPro"/>
</dbReference>
<comment type="catalytic activity">
    <reaction evidence="1">
        <text>Hydrolysis of terminal non-reducing beta-D-galactose residues in beta-D-galactosides.</text>
        <dbReference type="EC" id="3.2.1.23"/>
    </reaction>
</comment>
<dbReference type="InterPro" id="IPR018954">
    <property type="entry name" value="Betagal_dom2"/>
</dbReference>
<dbReference type="Pfam" id="PF13363">
    <property type="entry name" value="BetaGal_dom3"/>
    <property type="match status" value="1"/>
</dbReference>
<evidence type="ECO:0000256" key="9">
    <source>
        <dbReference type="SAM" id="SignalP"/>
    </source>
</evidence>
<sequence length="1030" mass="111177">MLLLRCYPSWVLPVLLAFCLVLLTWPLTTPSRALDPPRKSTGYSDVVQWDNYTLWIHGQRVFLHSGEFHTFRLPVRELWLDIFQKMVAAGLNGVSIYVHMGLTNPSRGVVDFDDWRALKPIYEPASLAGIFVVLRPGPYINAETSAGGIAHWITSETAGVVRTNATDWTEAFGPYIDGVIKETVDYQVTKGGPVIAVQIDNEYFQRVENQLYFQALEDQYRAGGIAVPLTYNDPNERKAFINGTGSVDIYGLDAYPQAFDCSNPHVWKNVSTNYHQYHASVNPGQPWYMPEFQAGAFDPWAGPGYDACAVLTGPDFEDVFYKQNWAANAKLVNYYMFYGGTNWGGIAFPGVYTSYDYGAPIRETRLLTDKYDEVKRQGLFLRSSPQFHKTEWVGESATGIPGVAISNSLAYGTYLRNPDSGTGFLIVRQNDSTSTANIAFTVSLPTSRGTLTLPATTGAIALHGRQSKLVVTDYTFGAAGALLYTTAAIFFAGTIGTRDVLFLYGHPSQAHEFAFTPAGAPSSFSSSPSSPLVQIQPSDSDKAGGGASVVTVLPGVQGLVTVWESDMQLVLYADVTTAASFWAPPVRSSTANSHTIPGLDAFWQFGTNATVLVGGPYLVRNASLVDTAEGEGKGAKTLALVGDLNASVPLTVFAPPEVVAVTWNGEPVGTMAQLGASGLRAELTLKRELEGEAGVKAVRVPELTGWRYADSLPEVGRGYDDAGWVVADKTSTNIPTKPAFGDGRVLYGCDYGFCENIVLWRGHFNATGAETAANLTIYGGEFFAASVWINDKFISSVFSRTDHANQLFTFPPGAVVAGEDNVVTVIQDNMGLDEDDNEKSARGIGGFELVGGAFGTWKVQGKVGGYLNYPDKVRGLFNEGGLHGEREGWHLPGFDTSLGAEWTARELSAGLPSGGAGVGFFVATFALDIPRYTDTPVSFQFADADGPYRALLFVNGWQFGKRAANVGPQTRFPVPQGILDYNGLNTVAVAVWALDDTAVSPRLTLEVDAVLEGGVGPIALNNPDWAALRG</sequence>
<dbReference type="SUPFAM" id="SSF117100">
    <property type="entry name" value="Beta-galactosidase LacA, domain 3"/>
    <property type="match status" value="1"/>
</dbReference>
<evidence type="ECO:0000256" key="3">
    <source>
        <dbReference type="ARBA" id="ARBA00012756"/>
    </source>
</evidence>
<accession>A0A2G8SM35</accession>
<feature type="signal peptide" evidence="9">
    <location>
        <begin position="1"/>
        <end position="33"/>
    </location>
</feature>
<evidence type="ECO:0000313" key="11">
    <source>
        <dbReference type="EMBL" id="PIL34810.1"/>
    </source>
</evidence>
<feature type="domain" description="Beta-galactosidase" evidence="10">
    <location>
        <begin position="393"/>
        <end position="581"/>
    </location>
</feature>
<evidence type="ECO:0000256" key="1">
    <source>
        <dbReference type="ARBA" id="ARBA00001412"/>
    </source>
</evidence>
<name>A0A2G8SM35_9APHY</name>
<dbReference type="SUPFAM" id="SSF49785">
    <property type="entry name" value="Galactose-binding domain-like"/>
    <property type="match status" value="2"/>
</dbReference>
<dbReference type="Gene3D" id="2.60.390.10">
    <property type="entry name" value="Beta-galactosidase, domain 3"/>
    <property type="match status" value="1"/>
</dbReference>
<dbReference type="PRINTS" id="PR00742">
    <property type="entry name" value="GLHYDRLASE35"/>
</dbReference>
<dbReference type="Pfam" id="PF13364">
    <property type="entry name" value="BetaGal_ABD2"/>
    <property type="match status" value="2"/>
</dbReference>
<dbReference type="Pfam" id="PF01301">
    <property type="entry name" value="Glyco_hydro_35"/>
    <property type="match status" value="1"/>
</dbReference>
<keyword evidence="6" id="KW-0325">Glycoprotein</keyword>
<comment type="caution">
    <text evidence="11">The sequence shown here is derived from an EMBL/GenBank/DDBJ whole genome shotgun (WGS) entry which is preliminary data.</text>
</comment>
<keyword evidence="4 9" id="KW-0732">Signal</keyword>
<dbReference type="EC" id="3.2.1.23" evidence="3"/>
<dbReference type="SUPFAM" id="SSF51445">
    <property type="entry name" value="(Trans)glycosidases"/>
    <property type="match status" value="1"/>
</dbReference>
<dbReference type="InterPro" id="IPR001944">
    <property type="entry name" value="Glycoside_Hdrlase_35"/>
</dbReference>
<dbReference type="Gene3D" id="2.60.120.260">
    <property type="entry name" value="Galactose-binding domain-like"/>
    <property type="match status" value="2"/>
</dbReference>
<dbReference type="GO" id="GO:0004565">
    <property type="term" value="F:beta-galactosidase activity"/>
    <property type="evidence" value="ECO:0007669"/>
    <property type="project" value="UniProtKB-EC"/>
</dbReference>
<evidence type="ECO:0000256" key="4">
    <source>
        <dbReference type="ARBA" id="ARBA00022729"/>
    </source>
</evidence>
<gene>
    <name evidence="11" type="ORF">GSI_02597</name>
</gene>
<dbReference type="InterPro" id="IPR025300">
    <property type="entry name" value="BetaGal_jelly_roll_dom"/>
</dbReference>
<dbReference type="STRING" id="1077348.A0A2G8SM35"/>
<dbReference type="FunFam" id="3.20.20.80:FF:000040">
    <property type="entry name" value="Beta-galactosidase A"/>
    <property type="match status" value="1"/>
</dbReference>
<reference evidence="11 12" key="1">
    <citation type="journal article" date="2015" name="Sci. Rep.">
        <title>Chromosome-level genome map provides insights into diverse defense mechanisms in the medicinal fungus Ganoderma sinense.</title>
        <authorList>
            <person name="Zhu Y."/>
            <person name="Xu J."/>
            <person name="Sun C."/>
            <person name="Zhou S."/>
            <person name="Xu H."/>
            <person name="Nelson D.R."/>
            <person name="Qian J."/>
            <person name="Song J."/>
            <person name="Luo H."/>
            <person name="Xiang L."/>
            <person name="Li Y."/>
            <person name="Xu Z."/>
            <person name="Ji A."/>
            <person name="Wang L."/>
            <person name="Lu S."/>
            <person name="Hayward A."/>
            <person name="Sun W."/>
            <person name="Li X."/>
            <person name="Schwartz D.C."/>
            <person name="Wang Y."/>
            <person name="Chen S."/>
        </authorList>
    </citation>
    <scope>NUCLEOTIDE SEQUENCE [LARGE SCALE GENOMIC DNA]</scope>
    <source>
        <strain evidence="11 12">ZZ0214-1</strain>
    </source>
</reference>
<protein>
    <recommendedName>
        <fullName evidence="3">beta-galactosidase</fullName>
        <ecNumber evidence="3">3.2.1.23</ecNumber>
    </recommendedName>
</protein>
<keyword evidence="7" id="KW-0326">Glycosidase</keyword>
<dbReference type="AlphaFoldDB" id="A0A2G8SM35"/>
<keyword evidence="5" id="KW-0378">Hydrolase</keyword>
<dbReference type="Gene3D" id="2.102.20.10">
    <property type="entry name" value="Beta-galactosidase, domain 2"/>
    <property type="match status" value="1"/>
</dbReference>
<evidence type="ECO:0000259" key="10">
    <source>
        <dbReference type="SMART" id="SM01029"/>
    </source>
</evidence>
<evidence type="ECO:0000256" key="8">
    <source>
        <dbReference type="RuleBase" id="RU003679"/>
    </source>
</evidence>
<dbReference type="InterPro" id="IPR025972">
    <property type="entry name" value="BetaGal_dom3"/>
</dbReference>
<evidence type="ECO:0000256" key="2">
    <source>
        <dbReference type="ARBA" id="ARBA00009809"/>
    </source>
</evidence>
<dbReference type="InterPro" id="IPR037110">
    <property type="entry name" value="Betagal_dom2_sf"/>
</dbReference>
<dbReference type="PANTHER" id="PTHR23421">
    <property type="entry name" value="BETA-GALACTOSIDASE RELATED"/>
    <property type="match status" value="1"/>
</dbReference>
<evidence type="ECO:0000256" key="7">
    <source>
        <dbReference type="ARBA" id="ARBA00023295"/>
    </source>
</evidence>
<dbReference type="InterPro" id="IPR031330">
    <property type="entry name" value="Gly_Hdrlase_35_cat"/>
</dbReference>
<dbReference type="Pfam" id="PF10435">
    <property type="entry name" value="BetaGal_dom2"/>
    <property type="match status" value="1"/>
</dbReference>
<proteinExistence type="inferred from homology"/>
<dbReference type="Proteomes" id="UP000230002">
    <property type="component" value="Unassembled WGS sequence"/>
</dbReference>
<comment type="similarity">
    <text evidence="2 8">Belongs to the glycosyl hydrolase 35 family.</text>
</comment>
<dbReference type="InterPro" id="IPR017853">
    <property type="entry name" value="GH"/>
</dbReference>
<dbReference type="SMART" id="SM01029">
    <property type="entry name" value="BetaGal_dom2"/>
    <property type="match status" value="1"/>
</dbReference>
<keyword evidence="12" id="KW-1185">Reference proteome</keyword>
<dbReference type="SUPFAM" id="SSF51011">
    <property type="entry name" value="Glycosyl hydrolase domain"/>
    <property type="match status" value="1"/>
</dbReference>
<evidence type="ECO:0000256" key="6">
    <source>
        <dbReference type="ARBA" id="ARBA00023180"/>
    </source>
</evidence>
<evidence type="ECO:0000313" key="12">
    <source>
        <dbReference type="Proteomes" id="UP000230002"/>
    </source>
</evidence>
<evidence type="ECO:0000256" key="5">
    <source>
        <dbReference type="ARBA" id="ARBA00022801"/>
    </source>
</evidence>
<feature type="chain" id="PRO_5013883355" description="beta-galactosidase" evidence="9">
    <location>
        <begin position="34"/>
        <end position="1030"/>
    </location>
</feature>
<dbReference type="OrthoDB" id="1657402at2759"/>
<organism evidence="11 12">
    <name type="scientific">Ganoderma sinense ZZ0214-1</name>
    <dbReference type="NCBI Taxonomy" id="1077348"/>
    <lineage>
        <taxon>Eukaryota</taxon>
        <taxon>Fungi</taxon>
        <taxon>Dikarya</taxon>
        <taxon>Basidiomycota</taxon>
        <taxon>Agaricomycotina</taxon>
        <taxon>Agaricomycetes</taxon>
        <taxon>Polyporales</taxon>
        <taxon>Polyporaceae</taxon>
        <taxon>Ganoderma</taxon>
    </lineage>
</organism>
<dbReference type="InterPro" id="IPR008979">
    <property type="entry name" value="Galactose-bd-like_sf"/>
</dbReference>
<dbReference type="Gene3D" id="3.20.20.80">
    <property type="entry name" value="Glycosidases"/>
    <property type="match status" value="1"/>
</dbReference>
<dbReference type="EMBL" id="AYKW01000004">
    <property type="protein sequence ID" value="PIL34810.1"/>
    <property type="molecule type" value="Genomic_DNA"/>
</dbReference>
<dbReference type="InterPro" id="IPR036833">
    <property type="entry name" value="BetaGal_dom3_sf"/>
</dbReference>